<feature type="binding site" evidence="7">
    <location>
        <position position="149"/>
    </location>
    <ligand>
        <name>Zn(2+)</name>
        <dbReference type="ChEBI" id="CHEBI:29105"/>
        <label>1</label>
    </ligand>
</feature>
<dbReference type="eggNOG" id="COG0491">
    <property type="taxonomic scope" value="Bacteria"/>
</dbReference>
<accession>D4GKG5</accession>
<comment type="similarity">
    <text evidence="3 7">Belongs to the metallo-beta-lactamase superfamily. Glyoxalase II family.</text>
</comment>
<dbReference type="PANTHER" id="PTHR43705">
    <property type="entry name" value="HYDROXYACYLGLUTATHIONE HYDROLASE"/>
    <property type="match status" value="1"/>
</dbReference>
<dbReference type="Pfam" id="PF16123">
    <property type="entry name" value="HAGH_C"/>
    <property type="match status" value="1"/>
</dbReference>
<dbReference type="InterPro" id="IPR050110">
    <property type="entry name" value="Glyoxalase_II_hydrolase"/>
</dbReference>
<dbReference type="Proteomes" id="UP000001702">
    <property type="component" value="Chromosome"/>
</dbReference>
<dbReference type="PANTHER" id="PTHR43705:SF1">
    <property type="entry name" value="HYDROXYACYLGLUTATHIONE HYDROLASE GLOB"/>
    <property type="match status" value="1"/>
</dbReference>
<proteinExistence type="inferred from homology"/>
<dbReference type="SUPFAM" id="SSF56281">
    <property type="entry name" value="Metallo-hydrolase/oxidoreductase"/>
    <property type="match status" value="1"/>
</dbReference>
<dbReference type="HAMAP" id="MF_01374">
    <property type="entry name" value="Glyoxalase_2"/>
    <property type="match status" value="1"/>
</dbReference>
<organism evidence="9 10">
    <name type="scientific">Pantoea ananatis (strain LMG 20103)</name>
    <dbReference type="NCBI Taxonomy" id="706191"/>
    <lineage>
        <taxon>Bacteria</taxon>
        <taxon>Pseudomonadati</taxon>
        <taxon>Pseudomonadota</taxon>
        <taxon>Gammaproteobacteria</taxon>
        <taxon>Enterobacterales</taxon>
        <taxon>Erwiniaceae</taxon>
        <taxon>Pantoea</taxon>
    </lineage>
</organism>
<dbReference type="AlphaFoldDB" id="D4GKG5"/>
<dbReference type="EMBL" id="CP001875">
    <property type="protein sequence ID" value="ADD75994.1"/>
    <property type="molecule type" value="Genomic_DNA"/>
</dbReference>
<sequence>MACFSGLHALPFSFLYGQREVSMNLTSIPALQDNYIWTLTDDNGKCLIVDPGEAQPVLEKIKANGWQPEAILLTHHHNDHTGGVKTLCEHFPDIAVYGPQETADKGATIRVSEGDKFNVLGLSFEVIATPGHTLGHISYYSSPYLFCGDTLFSGGCGRLFEGTPEQMFESFQKFNQLPEDTLVCCAHEYTLSNLKFAAAILPHDPQITAEYHKIKDLRAENRITLPTKLAHERVINLFLRTQDPDLQHALSVDSEVEPVWKTFAVLREKKDRF</sequence>
<comment type="catalytic activity">
    <reaction evidence="1 7">
        <text>an S-(2-hydroxyacyl)glutathione + H2O = a 2-hydroxy carboxylate + glutathione + H(+)</text>
        <dbReference type="Rhea" id="RHEA:21864"/>
        <dbReference type="ChEBI" id="CHEBI:15377"/>
        <dbReference type="ChEBI" id="CHEBI:15378"/>
        <dbReference type="ChEBI" id="CHEBI:57925"/>
        <dbReference type="ChEBI" id="CHEBI:58896"/>
        <dbReference type="ChEBI" id="CHEBI:71261"/>
        <dbReference type="EC" id="3.1.2.6"/>
    </reaction>
</comment>
<evidence type="ECO:0000256" key="4">
    <source>
        <dbReference type="ARBA" id="ARBA00022723"/>
    </source>
</evidence>
<keyword evidence="10" id="KW-1185">Reference proteome</keyword>
<dbReference type="HOGENOM" id="CLU_030571_4_1_6"/>
<dbReference type="Pfam" id="PF00753">
    <property type="entry name" value="Lactamase_B"/>
    <property type="match status" value="1"/>
</dbReference>
<comment type="function">
    <text evidence="7">Thiolesterase that catalyzes the hydrolysis of S-D-lactoyl-glutathione to form glutathione and D-lactic acid.</text>
</comment>
<feature type="binding site" evidence="7">
    <location>
        <position position="79"/>
    </location>
    <ligand>
        <name>Zn(2+)</name>
        <dbReference type="ChEBI" id="CHEBI:29105"/>
        <label>2</label>
    </ligand>
</feature>
<evidence type="ECO:0000256" key="5">
    <source>
        <dbReference type="ARBA" id="ARBA00022801"/>
    </source>
</evidence>
<gene>
    <name evidence="7 9" type="primary">gloB</name>
    <name evidence="9" type="ordered locus">PANA_0827</name>
</gene>
<dbReference type="GO" id="GO:0046872">
    <property type="term" value="F:metal ion binding"/>
    <property type="evidence" value="ECO:0007669"/>
    <property type="project" value="UniProtKB-KW"/>
</dbReference>
<comment type="pathway">
    <text evidence="2 7">Secondary metabolite metabolism; methylglyoxal degradation; (R)-lactate from methylglyoxal: step 2/2.</text>
</comment>
<dbReference type="CDD" id="cd07723">
    <property type="entry name" value="hydroxyacylglutathione_hydrolase_MBL-fold"/>
    <property type="match status" value="1"/>
</dbReference>
<name>D4GKG5_PANAM</name>
<keyword evidence="4 7" id="KW-0479">Metal-binding</keyword>
<dbReference type="SMART" id="SM00849">
    <property type="entry name" value="Lactamase_B"/>
    <property type="match status" value="1"/>
</dbReference>
<dbReference type="InterPro" id="IPR032282">
    <property type="entry name" value="HAGH_C"/>
</dbReference>
<evidence type="ECO:0000313" key="9">
    <source>
        <dbReference type="EMBL" id="ADD75994.1"/>
    </source>
</evidence>
<keyword evidence="5 7" id="KW-0378">Hydrolase</keyword>
<dbReference type="InterPro" id="IPR036866">
    <property type="entry name" value="RibonucZ/Hydroxyglut_hydro"/>
</dbReference>
<dbReference type="InterPro" id="IPR001279">
    <property type="entry name" value="Metallo-B-lactamas"/>
</dbReference>
<evidence type="ECO:0000256" key="3">
    <source>
        <dbReference type="ARBA" id="ARBA00006759"/>
    </source>
</evidence>
<protein>
    <recommendedName>
        <fullName evidence="7">Hydroxyacylglutathione hydrolase</fullName>
        <ecNumber evidence="7">3.1.2.6</ecNumber>
    </recommendedName>
    <alternativeName>
        <fullName evidence="7">Glyoxalase II</fullName>
        <shortName evidence="7">Glx II</shortName>
    </alternativeName>
</protein>
<feature type="binding site" evidence="7">
    <location>
        <position position="77"/>
    </location>
    <ligand>
        <name>Zn(2+)</name>
        <dbReference type="ChEBI" id="CHEBI:29105"/>
        <label>1</label>
    </ligand>
</feature>
<evidence type="ECO:0000256" key="2">
    <source>
        <dbReference type="ARBA" id="ARBA00004963"/>
    </source>
</evidence>
<evidence type="ECO:0000313" key="10">
    <source>
        <dbReference type="Proteomes" id="UP000001702"/>
    </source>
</evidence>
<evidence type="ECO:0000256" key="1">
    <source>
        <dbReference type="ARBA" id="ARBA00001623"/>
    </source>
</evidence>
<dbReference type="PIRSF" id="PIRSF005457">
    <property type="entry name" value="Glx"/>
    <property type="match status" value="1"/>
</dbReference>
<feature type="domain" description="Metallo-beta-lactamase" evidence="8">
    <location>
        <begin position="33"/>
        <end position="187"/>
    </location>
</feature>
<dbReference type="UniPathway" id="UPA00619">
    <property type="reaction ID" value="UER00676"/>
</dbReference>
<dbReference type="InterPro" id="IPR035680">
    <property type="entry name" value="Clx_II_MBL"/>
</dbReference>
<comment type="cofactor">
    <cofactor evidence="7">
        <name>Zn(2+)</name>
        <dbReference type="ChEBI" id="CHEBI:29105"/>
    </cofactor>
    <text evidence="7">Binds 2 Zn(2+) ions per subunit.</text>
</comment>
<evidence type="ECO:0000256" key="6">
    <source>
        <dbReference type="ARBA" id="ARBA00022833"/>
    </source>
</evidence>
<feature type="binding site" evidence="7">
    <location>
        <position position="80"/>
    </location>
    <ligand>
        <name>Zn(2+)</name>
        <dbReference type="ChEBI" id="CHEBI:29105"/>
        <label>2</label>
    </ligand>
</feature>
<feature type="binding site" evidence="7">
    <location>
        <position position="187"/>
    </location>
    <ligand>
        <name>Zn(2+)</name>
        <dbReference type="ChEBI" id="CHEBI:29105"/>
        <label>2</label>
    </ligand>
</feature>
<comment type="subunit">
    <text evidence="7">Monomer.</text>
</comment>
<dbReference type="STRING" id="706191.PANA_0827"/>
<evidence type="ECO:0000259" key="8">
    <source>
        <dbReference type="SMART" id="SM00849"/>
    </source>
</evidence>
<reference evidence="9 10" key="1">
    <citation type="journal article" date="2010" name="J. Bacteriol.">
        <title>Genome sequence of Pantoea ananatis LMG20103, the causative agent of Eucalyptus blight and dieback.</title>
        <authorList>
            <person name="De Maayer P."/>
            <person name="Chan W.Y."/>
            <person name="Venter S.N."/>
            <person name="Toth I.K."/>
            <person name="Birch P.R."/>
            <person name="Joubert F."/>
            <person name="Coutinho T.A."/>
        </authorList>
    </citation>
    <scope>NUCLEOTIDE SEQUENCE [LARGE SCALE GENOMIC DNA]</scope>
    <source>
        <strain evidence="9 10">LMG 20103</strain>
    </source>
</reference>
<dbReference type="InterPro" id="IPR017782">
    <property type="entry name" value="Hydroxyacylglutathione_Hdrlase"/>
</dbReference>
<dbReference type="EC" id="3.1.2.6" evidence="7"/>
<dbReference type="Gene3D" id="3.60.15.10">
    <property type="entry name" value="Ribonuclease Z/Hydroxyacylglutathione hydrolase-like"/>
    <property type="match status" value="1"/>
</dbReference>
<keyword evidence="6 7" id="KW-0862">Zinc</keyword>
<dbReference type="KEGG" id="pam:PANA_0827"/>
<feature type="binding site" evidence="7">
    <location>
        <position position="75"/>
    </location>
    <ligand>
        <name>Zn(2+)</name>
        <dbReference type="ChEBI" id="CHEBI:29105"/>
        <label>1</label>
    </ligand>
</feature>
<dbReference type="GO" id="GO:0004416">
    <property type="term" value="F:hydroxyacylglutathione hydrolase activity"/>
    <property type="evidence" value="ECO:0007669"/>
    <property type="project" value="UniProtKB-UniRule"/>
</dbReference>
<feature type="binding site" evidence="7">
    <location>
        <position position="132"/>
    </location>
    <ligand>
        <name>Zn(2+)</name>
        <dbReference type="ChEBI" id="CHEBI:29105"/>
        <label>1</label>
    </ligand>
</feature>
<dbReference type="NCBIfam" id="TIGR03413">
    <property type="entry name" value="GSH_gloB"/>
    <property type="match status" value="1"/>
</dbReference>
<evidence type="ECO:0000256" key="7">
    <source>
        <dbReference type="HAMAP-Rule" id="MF_01374"/>
    </source>
</evidence>
<dbReference type="GO" id="GO:0019243">
    <property type="term" value="P:methylglyoxal catabolic process to D-lactate via S-lactoyl-glutathione"/>
    <property type="evidence" value="ECO:0007669"/>
    <property type="project" value="UniProtKB-UniRule"/>
</dbReference>
<feature type="binding site" evidence="7">
    <location>
        <position position="149"/>
    </location>
    <ligand>
        <name>Zn(2+)</name>
        <dbReference type="ChEBI" id="CHEBI:29105"/>
        <label>2</label>
    </ligand>
</feature>